<evidence type="ECO:0000256" key="7">
    <source>
        <dbReference type="ARBA" id="ARBA00023065"/>
    </source>
</evidence>
<evidence type="ECO:0000256" key="6">
    <source>
        <dbReference type="ARBA" id="ARBA00022989"/>
    </source>
</evidence>
<keyword evidence="8 9" id="KW-0472">Membrane</keyword>
<keyword evidence="9" id="KW-0496">Mitochondrion</keyword>
<dbReference type="GO" id="GO:0005743">
    <property type="term" value="C:mitochondrial inner membrane"/>
    <property type="evidence" value="ECO:0007669"/>
    <property type="project" value="UniProtKB-SubCell"/>
</dbReference>
<dbReference type="InterPro" id="IPR039204">
    <property type="entry name" value="MRS2-like"/>
</dbReference>
<keyword evidence="2 9" id="KW-0813">Transport</keyword>
<evidence type="ECO:0000256" key="4">
    <source>
        <dbReference type="ARBA" id="ARBA00022842"/>
    </source>
</evidence>
<dbReference type="PANTHER" id="PTHR13890">
    <property type="entry name" value="RNA SPLICING PROTEIN MRS2, MITOCHONDRIAL"/>
    <property type="match status" value="1"/>
</dbReference>
<evidence type="ECO:0000256" key="5">
    <source>
        <dbReference type="ARBA" id="ARBA00022946"/>
    </source>
</evidence>
<keyword evidence="4 9" id="KW-0460">Magnesium</keyword>
<dbReference type="Gene3D" id="1.20.58.340">
    <property type="entry name" value="Magnesium transport protein CorA, transmembrane region"/>
    <property type="match status" value="1"/>
</dbReference>
<sequence>MRWRAWSVLRNWRVVGRSGRGSATASELEALLPNAASSSPHQSASDDATRPLATALNAQQVVLVMHFDENGDCTTSKLNRLEVLGRIRRAQTTDAVLEQPRASSKQPHDFCDVQPVHMRDLRKLDASFGATSKPFILARQQAILFSADPLRAIVLRDSCMVLVPLGADGLHARIISSFKEFVQMKDASTAFEFMALEAILSTLTSYVVYYNSRRLLQEECNARSVEIVRALNKVVQGKGMSTALETLRIMKNGMSDFEAQVDSVRRALMELLDNEEDMRLLHLTKLFHNPQLLMHMSAFDAEDVEVMLESYSKDVFATHTKASLLQHRIQTTERLVTMKLDYSRNYLLSLDLIFSLIAIALELGTYLSGAMGMNLASNLPQTPAYFWGACALILSLSILVVVVGMQFLRRCGLLVLA</sequence>
<dbReference type="AlphaFoldDB" id="A0AAV2YW32"/>
<proteinExistence type="inferred from homology"/>
<feature type="transmembrane region" description="Helical" evidence="9">
    <location>
        <begin position="346"/>
        <end position="364"/>
    </location>
</feature>
<reference evidence="10" key="1">
    <citation type="submission" date="2022-11" db="EMBL/GenBank/DDBJ databases">
        <authorList>
            <person name="Morgan W.R."/>
            <person name="Tartar A."/>
        </authorList>
    </citation>
    <scope>NUCLEOTIDE SEQUENCE</scope>
    <source>
        <strain evidence="10">ARSEF 373</strain>
    </source>
</reference>
<keyword evidence="7 9" id="KW-0406">Ion transport</keyword>
<dbReference type="GO" id="GO:0015095">
    <property type="term" value="F:magnesium ion transmembrane transporter activity"/>
    <property type="evidence" value="ECO:0007669"/>
    <property type="project" value="TreeGrafter"/>
</dbReference>
<evidence type="ECO:0000313" key="11">
    <source>
        <dbReference type="Proteomes" id="UP001146120"/>
    </source>
</evidence>
<dbReference type="Pfam" id="PF22099">
    <property type="entry name" value="MRS2-like"/>
    <property type="match status" value="1"/>
</dbReference>
<comment type="caution">
    <text evidence="10">The sequence shown here is derived from an EMBL/GenBank/DDBJ whole genome shotgun (WGS) entry which is preliminary data.</text>
</comment>
<evidence type="ECO:0000256" key="1">
    <source>
        <dbReference type="ARBA" id="ARBA00004141"/>
    </source>
</evidence>
<comment type="similarity">
    <text evidence="9">Belongs to the CorA metal ion transporter (MIT) (TC 1.A.35) family.</text>
</comment>
<evidence type="ECO:0000256" key="3">
    <source>
        <dbReference type="ARBA" id="ARBA00022692"/>
    </source>
</evidence>
<gene>
    <name evidence="10" type="ORF">N0F65_002577</name>
</gene>
<feature type="transmembrane region" description="Helical" evidence="9">
    <location>
        <begin position="384"/>
        <end position="408"/>
    </location>
</feature>
<dbReference type="EMBL" id="DAKRPA010000095">
    <property type="protein sequence ID" value="DAZ98852.1"/>
    <property type="molecule type" value="Genomic_DNA"/>
</dbReference>
<keyword evidence="6 9" id="KW-1133">Transmembrane helix</keyword>
<dbReference type="Gene3D" id="2.40.128.330">
    <property type="match status" value="1"/>
</dbReference>
<evidence type="ECO:0000256" key="9">
    <source>
        <dbReference type="RuleBase" id="RU366042"/>
    </source>
</evidence>
<dbReference type="Proteomes" id="UP001146120">
    <property type="component" value="Unassembled WGS sequence"/>
</dbReference>
<name>A0AAV2YW32_9STRA</name>
<dbReference type="CDD" id="cd12823">
    <property type="entry name" value="Mrs2_Mfm1p-like"/>
    <property type="match status" value="1"/>
</dbReference>
<protein>
    <recommendedName>
        <fullName evidence="9">Magnesium transporter</fullName>
    </recommendedName>
</protein>
<keyword evidence="3 9" id="KW-0812">Transmembrane</keyword>
<keyword evidence="5" id="KW-0809">Transit peptide</keyword>
<dbReference type="PANTHER" id="PTHR13890:SF0">
    <property type="entry name" value="MAGNESIUM TRANSPORTER MRS2 HOMOLOG, MITOCHONDRIAL"/>
    <property type="match status" value="1"/>
</dbReference>
<keyword evidence="11" id="KW-1185">Reference proteome</keyword>
<evidence type="ECO:0000256" key="8">
    <source>
        <dbReference type="ARBA" id="ARBA00023136"/>
    </source>
</evidence>
<reference evidence="10" key="2">
    <citation type="journal article" date="2023" name="Microbiol Resour">
        <title>Decontamination and Annotation of the Draft Genome Sequence of the Oomycete Lagenidium giganteum ARSEF 373.</title>
        <authorList>
            <person name="Morgan W.R."/>
            <person name="Tartar A."/>
        </authorList>
    </citation>
    <scope>NUCLEOTIDE SEQUENCE</scope>
    <source>
        <strain evidence="10">ARSEF 373</strain>
    </source>
</reference>
<comment type="subcellular location">
    <subcellularLocation>
        <location evidence="1">Membrane</location>
        <topology evidence="1">Multi-pass membrane protein</topology>
    </subcellularLocation>
    <subcellularLocation>
        <location evidence="9">Mitochondrion inner membrane</location>
        <topology evidence="9">Multi-pass membrane protein</topology>
    </subcellularLocation>
</comment>
<organism evidence="10 11">
    <name type="scientific">Lagenidium giganteum</name>
    <dbReference type="NCBI Taxonomy" id="4803"/>
    <lineage>
        <taxon>Eukaryota</taxon>
        <taxon>Sar</taxon>
        <taxon>Stramenopiles</taxon>
        <taxon>Oomycota</taxon>
        <taxon>Peronosporomycetes</taxon>
        <taxon>Pythiales</taxon>
        <taxon>Pythiaceae</taxon>
    </lineage>
</organism>
<accession>A0AAV2YW32</accession>
<keyword evidence="9" id="KW-0999">Mitochondrion inner membrane</keyword>
<evidence type="ECO:0000256" key="2">
    <source>
        <dbReference type="ARBA" id="ARBA00022448"/>
    </source>
</evidence>
<evidence type="ECO:0000313" key="10">
    <source>
        <dbReference type="EMBL" id="DAZ98852.1"/>
    </source>
</evidence>